<dbReference type="AlphaFoldDB" id="A0A365MMB6"/>
<dbReference type="Pfam" id="PF14226">
    <property type="entry name" value="DIOX_N"/>
    <property type="match status" value="1"/>
</dbReference>
<feature type="domain" description="Isopenicillin N synthase-like Fe(2+) 2OG dioxygenase" evidence="2">
    <location>
        <begin position="196"/>
        <end position="278"/>
    </location>
</feature>
<proteinExistence type="inferred from homology"/>
<dbReference type="InterPro" id="IPR050231">
    <property type="entry name" value="Iron_ascorbate_oxido_reductase"/>
</dbReference>
<dbReference type="InterPro" id="IPR027443">
    <property type="entry name" value="IPNS-like_sf"/>
</dbReference>
<protein>
    <submittedName>
        <fullName evidence="4">Oxidoreductase</fullName>
    </submittedName>
</protein>
<dbReference type="InterPro" id="IPR044861">
    <property type="entry name" value="IPNS-like_FE2OG_OXY"/>
</dbReference>
<dbReference type="SUPFAM" id="SSF51197">
    <property type="entry name" value="Clavaminate synthase-like"/>
    <property type="match status" value="1"/>
</dbReference>
<evidence type="ECO:0000313" key="4">
    <source>
        <dbReference type="EMBL" id="RBA09647.1"/>
    </source>
</evidence>
<organism evidence="4 5">
    <name type="scientific">Gibberella intermedia</name>
    <name type="common">Bulb rot disease fungus</name>
    <name type="synonym">Fusarium proliferatum</name>
    <dbReference type="NCBI Taxonomy" id="948311"/>
    <lineage>
        <taxon>Eukaryota</taxon>
        <taxon>Fungi</taxon>
        <taxon>Dikarya</taxon>
        <taxon>Ascomycota</taxon>
        <taxon>Pezizomycotina</taxon>
        <taxon>Sordariomycetes</taxon>
        <taxon>Hypocreomycetidae</taxon>
        <taxon>Hypocreales</taxon>
        <taxon>Nectriaceae</taxon>
        <taxon>Fusarium</taxon>
        <taxon>Fusarium fujikuroi species complex</taxon>
    </lineage>
</organism>
<evidence type="ECO:0000259" key="2">
    <source>
        <dbReference type="Pfam" id="PF03171"/>
    </source>
</evidence>
<feature type="domain" description="Non-haem dioxygenase N-terminal" evidence="3">
    <location>
        <begin position="6"/>
        <end position="99"/>
    </location>
</feature>
<evidence type="ECO:0000259" key="3">
    <source>
        <dbReference type="Pfam" id="PF14226"/>
    </source>
</evidence>
<dbReference type="Gene3D" id="2.60.120.330">
    <property type="entry name" value="B-lactam Antibiotic, Isopenicillin N Synthase, Chain"/>
    <property type="match status" value="1"/>
</dbReference>
<dbReference type="InterPro" id="IPR026992">
    <property type="entry name" value="DIOX_N"/>
</dbReference>
<reference evidence="4 5" key="1">
    <citation type="submission" date="2017-12" db="EMBL/GenBank/DDBJ databases">
        <title>Genome sequence of the mycotoxigenic crop pathogen Fusarium proliferatum, strain ITEM 2341 from Date Palm.</title>
        <authorList>
            <person name="Almiman B.F."/>
            <person name="Shittu T.A."/>
            <person name="Muthumeenakshi S."/>
            <person name="Baroncelli R."/>
            <person name="Sreenivasaprasada S."/>
        </authorList>
    </citation>
    <scope>NUCLEOTIDE SEQUENCE [LARGE SCALE GENOMIC DNA]</scope>
    <source>
        <strain evidence="4 5">ITEM 2341</strain>
    </source>
</reference>
<evidence type="ECO:0000256" key="1">
    <source>
        <dbReference type="ARBA" id="ARBA00008056"/>
    </source>
</evidence>
<comment type="similarity">
    <text evidence="1">Belongs to the iron/ascorbate-dependent oxidoreductase family.</text>
</comment>
<dbReference type="Pfam" id="PF03171">
    <property type="entry name" value="2OG-FeII_Oxy"/>
    <property type="match status" value="1"/>
</dbReference>
<dbReference type="PANTHER" id="PTHR47990">
    <property type="entry name" value="2-OXOGLUTARATE (2OG) AND FE(II)-DEPENDENT OXYGENASE SUPERFAMILY PROTEIN-RELATED"/>
    <property type="match status" value="1"/>
</dbReference>
<accession>A0A365MMB6</accession>
<dbReference type="Proteomes" id="UP000251714">
    <property type="component" value="Unassembled WGS sequence"/>
</dbReference>
<comment type="caution">
    <text evidence="4">The sequence shown here is derived from an EMBL/GenBank/DDBJ whole genome shotgun (WGS) entry which is preliminary data.</text>
</comment>
<evidence type="ECO:0000313" key="5">
    <source>
        <dbReference type="Proteomes" id="UP000251714"/>
    </source>
</evidence>
<name>A0A365MMB6_GIBIN</name>
<gene>
    <name evidence="4" type="ORF">FPRO05_05583</name>
</gene>
<sequence>MSQSKVDLSNFVNGQHQGRHKAARQIYESLRQHGFVILENHGLTNEDVSKIFEYSRAFFNLPLIVKDTVLHRAGPTPQRGWSKVGDEDSSALYRNGFLGQGKVEGLSEFREHFDMDSGRDGTFQNKFPDPDALPGFQDSMMKTFAAMEIICQQILEALEVAMGLEAGLFRDMCTQSASASEFRMTRYPPIPKASIETGKDGVGGLEFQDRDAGAGERFKPVACDRSTDLIVNVSETLQRWTNDHLRAGLHRVVAPAGDKRGGDLDILPERFSVAYFCKADKNVNVGPLAPFLLAEPAKYKDITALEYHQQRLASAYS</sequence>
<dbReference type="EMBL" id="PKMI01000072">
    <property type="protein sequence ID" value="RBA09647.1"/>
    <property type="molecule type" value="Genomic_DNA"/>
</dbReference>